<reference evidence="3" key="1">
    <citation type="submission" date="2006-10" db="EMBL/GenBank/DDBJ databases">
        <authorList>
            <person name="Amadeo P."/>
            <person name="Zhao Q."/>
            <person name="Wortman J."/>
            <person name="Fraser-Liggett C."/>
            <person name="Carlton J."/>
        </authorList>
    </citation>
    <scope>NUCLEOTIDE SEQUENCE</scope>
    <source>
        <strain evidence="3">G3</strain>
    </source>
</reference>
<evidence type="ECO:0000256" key="2">
    <source>
        <dbReference type="SAM" id="MobiDB-lite"/>
    </source>
</evidence>
<feature type="region of interest" description="Disordered" evidence="2">
    <location>
        <begin position="400"/>
        <end position="453"/>
    </location>
</feature>
<evidence type="ECO:0000313" key="3">
    <source>
        <dbReference type="EMBL" id="EAY18627.1"/>
    </source>
</evidence>
<keyword evidence="1" id="KW-0175">Coiled coil</keyword>
<dbReference type="EMBL" id="DS113217">
    <property type="protein sequence ID" value="EAY18627.1"/>
    <property type="molecule type" value="Genomic_DNA"/>
</dbReference>
<evidence type="ECO:0000313" key="4">
    <source>
        <dbReference type="Proteomes" id="UP000001542"/>
    </source>
</evidence>
<feature type="coiled-coil region" evidence="1">
    <location>
        <begin position="249"/>
        <end position="379"/>
    </location>
</feature>
<sequence length="453" mass="52992">MSIIHWKKAFENFASFNQNNNQSISITINNHEYSSTIFFLSAISNKLKNDLNVETIPTNYTFTCTISDENTYKILEDLFKGKLINKVLEDSIITDLFEVAVAIECPDLIDYYYENFQLSQYTLKNFDKNITYFKHFELKDEFITFVSQNINNIGIPTLIQCCSSLGYNFAELIIKSCISQSIDCNDFVISLVENSLSYFNLILLLDESKLNEEAKIKIISFYFNSLNKDEVKNESIIAYINSFLPSLTNPRIENEKLRKESEITKEENEKLRKESETTKQENDVIRKESEINKIEIDKLKQEIEILKREIEKYNQDPNSYKIENDKLRKELDIAKREIADYKKDPNEYKEENEKVRKELETIRQENEKLRKAIYSSQQEIAILSKEAESKSRTIAGILRNLEDPNMDDEQKSEPVHVHKPVNCFPPKHQNGSNPFCKRPFGSNTFRGSNDPFY</sequence>
<evidence type="ECO:0000256" key="1">
    <source>
        <dbReference type="SAM" id="Coils"/>
    </source>
</evidence>
<dbReference type="RefSeq" id="XP_001579613.1">
    <property type="nucleotide sequence ID" value="XM_001579563.1"/>
</dbReference>
<dbReference type="VEuPathDB" id="TrichDB:TVAGG3_1013530"/>
<dbReference type="Proteomes" id="UP000001542">
    <property type="component" value="Unassembled WGS sequence"/>
</dbReference>
<proteinExistence type="predicted"/>
<dbReference type="OrthoDB" id="10255522at2759"/>
<reference evidence="3" key="2">
    <citation type="journal article" date="2007" name="Science">
        <title>Draft genome sequence of the sexually transmitted pathogen Trichomonas vaginalis.</title>
        <authorList>
            <person name="Carlton J.M."/>
            <person name="Hirt R.P."/>
            <person name="Silva J.C."/>
            <person name="Delcher A.L."/>
            <person name="Schatz M."/>
            <person name="Zhao Q."/>
            <person name="Wortman J.R."/>
            <person name="Bidwell S.L."/>
            <person name="Alsmark U.C.M."/>
            <person name="Besteiro S."/>
            <person name="Sicheritz-Ponten T."/>
            <person name="Noel C.J."/>
            <person name="Dacks J.B."/>
            <person name="Foster P.G."/>
            <person name="Simillion C."/>
            <person name="Van de Peer Y."/>
            <person name="Miranda-Saavedra D."/>
            <person name="Barton G.J."/>
            <person name="Westrop G.D."/>
            <person name="Mueller S."/>
            <person name="Dessi D."/>
            <person name="Fiori P.L."/>
            <person name="Ren Q."/>
            <person name="Paulsen I."/>
            <person name="Zhang H."/>
            <person name="Bastida-Corcuera F.D."/>
            <person name="Simoes-Barbosa A."/>
            <person name="Brown M.T."/>
            <person name="Hayes R.D."/>
            <person name="Mukherjee M."/>
            <person name="Okumura C.Y."/>
            <person name="Schneider R."/>
            <person name="Smith A.J."/>
            <person name="Vanacova S."/>
            <person name="Villalvazo M."/>
            <person name="Haas B.J."/>
            <person name="Pertea M."/>
            <person name="Feldblyum T.V."/>
            <person name="Utterback T.R."/>
            <person name="Shu C.L."/>
            <person name="Osoegawa K."/>
            <person name="de Jong P.J."/>
            <person name="Hrdy I."/>
            <person name="Horvathova L."/>
            <person name="Zubacova Z."/>
            <person name="Dolezal P."/>
            <person name="Malik S.B."/>
            <person name="Logsdon J.M. Jr."/>
            <person name="Henze K."/>
            <person name="Gupta A."/>
            <person name="Wang C.C."/>
            <person name="Dunne R.L."/>
            <person name="Upcroft J.A."/>
            <person name="Upcroft P."/>
            <person name="White O."/>
            <person name="Salzberg S.L."/>
            <person name="Tang P."/>
            <person name="Chiu C.-H."/>
            <person name="Lee Y.-S."/>
            <person name="Embley T.M."/>
            <person name="Coombs G.H."/>
            <person name="Mottram J.C."/>
            <person name="Tachezy J."/>
            <person name="Fraser-Liggett C.M."/>
            <person name="Johnson P.J."/>
        </authorList>
    </citation>
    <scope>NUCLEOTIDE SEQUENCE [LARGE SCALE GENOMIC DNA]</scope>
    <source>
        <strain evidence="3">G3</strain>
    </source>
</reference>
<dbReference type="KEGG" id="tva:5464140"/>
<dbReference type="InParanoid" id="A2DM24"/>
<gene>
    <name evidence="3" type="ORF">TVAG_463130</name>
</gene>
<dbReference type="SMR" id="A2DM24"/>
<dbReference type="VEuPathDB" id="TrichDB:TVAG_463130"/>
<protein>
    <submittedName>
        <fullName evidence="3">Uncharacterized protein</fullName>
    </submittedName>
</protein>
<dbReference type="AlphaFoldDB" id="A2DM24"/>
<organism evidence="3 4">
    <name type="scientific">Trichomonas vaginalis (strain ATCC PRA-98 / G3)</name>
    <dbReference type="NCBI Taxonomy" id="412133"/>
    <lineage>
        <taxon>Eukaryota</taxon>
        <taxon>Metamonada</taxon>
        <taxon>Parabasalia</taxon>
        <taxon>Trichomonadida</taxon>
        <taxon>Trichomonadidae</taxon>
        <taxon>Trichomonas</taxon>
    </lineage>
</organism>
<dbReference type="Gene3D" id="6.10.250.3110">
    <property type="match status" value="1"/>
</dbReference>
<keyword evidence="4" id="KW-1185">Reference proteome</keyword>
<name>A2DM24_TRIV3</name>
<accession>A2DM24</accession>